<dbReference type="Gene3D" id="2.90.10.10">
    <property type="entry name" value="Bulb-type lectin domain"/>
    <property type="match status" value="1"/>
</dbReference>
<evidence type="ECO:0000256" key="4">
    <source>
        <dbReference type="SAM" id="MobiDB-lite"/>
    </source>
</evidence>
<evidence type="ECO:0000256" key="2">
    <source>
        <dbReference type="ARBA" id="ARBA00022737"/>
    </source>
</evidence>
<keyword evidence="5" id="KW-0732">Signal</keyword>
<dbReference type="InterPro" id="IPR001480">
    <property type="entry name" value="Bulb-type_lectin_dom"/>
</dbReference>
<name>A0A7I8JGZ1_SPIIN</name>
<accession>A0A7I8JGZ1</accession>
<organism evidence="7">
    <name type="scientific">Spirodela intermedia</name>
    <name type="common">Intermediate duckweed</name>
    <dbReference type="NCBI Taxonomy" id="51605"/>
    <lineage>
        <taxon>Eukaryota</taxon>
        <taxon>Viridiplantae</taxon>
        <taxon>Streptophyta</taxon>
        <taxon>Embryophyta</taxon>
        <taxon>Tracheophyta</taxon>
        <taxon>Spermatophyta</taxon>
        <taxon>Magnoliopsida</taxon>
        <taxon>Liliopsida</taxon>
        <taxon>Araceae</taxon>
        <taxon>Lemnoideae</taxon>
        <taxon>Spirodela</taxon>
    </lineage>
</organism>
<gene>
    <name evidence="7" type="ORF">SI7747_12015805</name>
</gene>
<dbReference type="GO" id="GO:0005537">
    <property type="term" value="F:D-mannose binding"/>
    <property type="evidence" value="ECO:0007669"/>
    <property type="project" value="UniProtKB-KW"/>
</dbReference>
<dbReference type="EMBL" id="LR743599">
    <property type="protein sequence ID" value="CAA2630167.1"/>
    <property type="molecule type" value="Genomic_DNA"/>
</dbReference>
<sequence>MASRASCFLLLAPALLCLLSSPCVADSILYSDSSLYTGQSLNYGSYYLTMQSDCNLVLYDAGRALWATNTDGRGSNCRAAMQKDGNSSCTTETTTPCGRAAATGERQLLLILRSATGTWSFTVALSGLLGSNAYGTGVTISRQRPSTMTPQRRHRLPGGSWNWAGRSASSPTGIIS</sequence>
<dbReference type="SUPFAM" id="SSF51110">
    <property type="entry name" value="alpha-D-mannose-specific plant lectins"/>
    <property type="match status" value="1"/>
</dbReference>
<feature type="signal peptide" evidence="5">
    <location>
        <begin position="1"/>
        <end position="25"/>
    </location>
</feature>
<keyword evidence="8" id="KW-1185">Reference proteome</keyword>
<keyword evidence="3" id="KW-0430">Lectin</keyword>
<feature type="compositionally biased region" description="Polar residues" evidence="4">
    <location>
        <begin position="167"/>
        <end position="176"/>
    </location>
</feature>
<evidence type="ECO:0000256" key="1">
    <source>
        <dbReference type="ARBA" id="ARBA00022546"/>
    </source>
</evidence>
<feature type="domain" description="Bulb-type lectin" evidence="6">
    <location>
        <begin position="26"/>
        <end position="134"/>
    </location>
</feature>
<dbReference type="AlphaFoldDB" id="A0A7I8JGZ1"/>
<evidence type="ECO:0000259" key="6">
    <source>
        <dbReference type="PROSITE" id="PS50927"/>
    </source>
</evidence>
<dbReference type="Proteomes" id="UP001189122">
    <property type="component" value="Unassembled WGS sequence"/>
</dbReference>
<proteinExistence type="predicted"/>
<feature type="region of interest" description="Disordered" evidence="4">
    <location>
        <begin position="143"/>
        <end position="176"/>
    </location>
</feature>
<dbReference type="EMBL" id="CACRZD030000012">
    <property type="protein sequence ID" value="CAA6669410.1"/>
    <property type="molecule type" value="Genomic_DNA"/>
</dbReference>
<evidence type="ECO:0000313" key="8">
    <source>
        <dbReference type="Proteomes" id="UP001189122"/>
    </source>
</evidence>
<keyword evidence="3" id="KW-0465">Mannose-binding</keyword>
<feature type="chain" id="PRO_5029712270" description="Bulb-type lectin domain-containing protein" evidence="5">
    <location>
        <begin position="26"/>
        <end position="176"/>
    </location>
</feature>
<evidence type="ECO:0000256" key="5">
    <source>
        <dbReference type="SAM" id="SignalP"/>
    </source>
</evidence>
<keyword evidence="1" id="KW-0348">Hemagglutinin</keyword>
<evidence type="ECO:0000313" key="7">
    <source>
        <dbReference type="EMBL" id="CAA2630167.1"/>
    </source>
</evidence>
<reference evidence="7 8" key="1">
    <citation type="submission" date="2019-12" db="EMBL/GenBank/DDBJ databases">
        <authorList>
            <person name="Scholz U."/>
            <person name="Mascher M."/>
            <person name="Fiebig A."/>
        </authorList>
    </citation>
    <scope>NUCLEOTIDE SEQUENCE</scope>
</reference>
<dbReference type="PROSITE" id="PS50927">
    <property type="entry name" value="BULB_LECTIN"/>
    <property type="match status" value="1"/>
</dbReference>
<evidence type="ECO:0000256" key="3">
    <source>
        <dbReference type="ARBA" id="ARBA00023035"/>
    </source>
</evidence>
<keyword evidence="2" id="KW-0677">Repeat</keyword>
<dbReference type="GO" id="GO:0051707">
    <property type="term" value="P:response to other organism"/>
    <property type="evidence" value="ECO:0007669"/>
    <property type="project" value="UniProtKB-ARBA"/>
</dbReference>
<protein>
    <recommendedName>
        <fullName evidence="6">Bulb-type lectin domain-containing protein</fullName>
    </recommendedName>
</protein>
<dbReference type="InterPro" id="IPR036426">
    <property type="entry name" value="Bulb-type_lectin_dom_sf"/>
</dbReference>
<dbReference type="SMART" id="SM00108">
    <property type="entry name" value="B_lectin"/>
    <property type="match status" value="1"/>
</dbReference>